<evidence type="ECO:0000313" key="8">
    <source>
        <dbReference type="EMBL" id="KAG7402319.1"/>
    </source>
</evidence>
<dbReference type="AlphaFoldDB" id="A0A8T1XF75"/>
<comment type="caution">
    <text evidence="8">The sequence shown here is derived from an EMBL/GenBank/DDBJ whole genome shotgun (WGS) entry which is preliminary data.</text>
</comment>
<dbReference type="EMBL" id="JAGDFL010000001">
    <property type="protein sequence ID" value="KAG7402319.1"/>
    <property type="molecule type" value="Genomic_DNA"/>
</dbReference>
<gene>
    <name evidence="8" type="ORF">PHYBOEH_000027</name>
</gene>
<dbReference type="Pfam" id="PF00743">
    <property type="entry name" value="FMO-like"/>
    <property type="match status" value="1"/>
</dbReference>
<evidence type="ECO:0000256" key="1">
    <source>
        <dbReference type="ARBA" id="ARBA00001974"/>
    </source>
</evidence>
<dbReference type="GO" id="GO:0050660">
    <property type="term" value="F:flavin adenine dinucleotide binding"/>
    <property type="evidence" value="ECO:0007669"/>
    <property type="project" value="InterPro"/>
</dbReference>
<keyword evidence="5" id="KW-0521">NADP</keyword>
<dbReference type="OrthoDB" id="66881at2759"/>
<organism evidence="8 9">
    <name type="scientific">Phytophthora boehmeriae</name>
    <dbReference type="NCBI Taxonomy" id="109152"/>
    <lineage>
        <taxon>Eukaryota</taxon>
        <taxon>Sar</taxon>
        <taxon>Stramenopiles</taxon>
        <taxon>Oomycota</taxon>
        <taxon>Peronosporomycetes</taxon>
        <taxon>Peronosporales</taxon>
        <taxon>Peronosporaceae</taxon>
        <taxon>Phytophthora</taxon>
    </lineage>
</organism>
<proteinExistence type="inferred from homology"/>
<dbReference type="InterPro" id="IPR050346">
    <property type="entry name" value="FMO-like"/>
</dbReference>
<reference evidence="8" key="1">
    <citation type="submission" date="2021-02" db="EMBL/GenBank/DDBJ databases">
        <authorList>
            <person name="Palmer J.M."/>
        </authorList>
    </citation>
    <scope>NUCLEOTIDE SEQUENCE</scope>
    <source>
        <strain evidence="8">SCRP23</strain>
    </source>
</reference>
<dbReference type="FunFam" id="3.50.50.60:FF:000138">
    <property type="entry name" value="Flavin-containing monooxygenase"/>
    <property type="match status" value="1"/>
</dbReference>
<keyword evidence="7 8" id="KW-0503">Monooxygenase</keyword>
<evidence type="ECO:0000256" key="4">
    <source>
        <dbReference type="ARBA" id="ARBA00022827"/>
    </source>
</evidence>
<dbReference type="PANTHER" id="PTHR23023">
    <property type="entry name" value="DIMETHYLANILINE MONOOXYGENASE"/>
    <property type="match status" value="1"/>
</dbReference>
<comment type="similarity">
    <text evidence="2">Belongs to the FMO family.</text>
</comment>
<evidence type="ECO:0000256" key="2">
    <source>
        <dbReference type="ARBA" id="ARBA00009183"/>
    </source>
</evidence>
<dbReference type="InterPro" id="IPR020946">
    <property type="entry name" value="Flavin_mOase-like"/>
</dbReference>
<evidence type="ECO:0000256" key="7">
    <source>
        <dbReference type="ARBA" id="ARBA00023033"/>
    </source>
</evidence>
<evidence type="ECO:0000313" key="9">
    <source>
        <dbReference type="Proteomes" id="UP000693981"/>
    </source>
</evidence>
<evidence type="ECO:0000256" key="5">
    <source>
        <dbReference type="ARBA" id="ARBA00022857"/>
    </source>
</evidence>
<keyword evidence="4" id="KW-0274">FAD</keyword>
<name>A0A8T1XF75_9STRA</name>
<evidence type="ECO:0000256" key="6">
    <source>
        <dbReference type="ARBA" id="ARBA00023002"/>
    </source>
</evidence>
<protein>
    <submittedName>
        <fullName evidence="8">Flavin-containing monooxygenase FMO GS-OX1</fullName>
    </submittedName>
</protein>
<evidence type="ECO:0000256" key="3">
    <source>
        <dbReference type="ARBA" id="ARBA00022630"/>
    </source>
</evidence>
<dbReference type="Proteomes" id="UP000693981">
    <property type="component" value="Unassembled WGS sequence"/>
</dbReference>
<keyword evidence="6" id="KW-0560">Oxidoreductase</keyword>
<dbReference type="GO" id="GO:0050661">
    <property type="term" value="F:NADP binding"/>
    <property type="evidence" value="ECO:0007669"/>
    <property type="project" value="InterPro"/>
</dbReference>
<sequence>MRKQVEAIWVKYDTGSPPLSLSRADKMGMPIIEGHTLHRPEDFQQLAPGHFQKGAMTQKSSQSVRVGIIGGGAAGIIAAKNLRDVGHDVVVFEKSAHLGGIWKYDEAADAPSSVLYKSLHTNLPTSVMQLKGFAFPDGLPSYPSHADVLEYLQSYAKHYGVDQFARTNSEVTNVTKVDNLWKISVKSKDKGEYDEEFDRLVVCNGHFNKPVHASIKGIENFKGVVSHARSYRTPEPYQGKRVLVIGRGPSGQDISLELAQSGVKEVYVAALDYDPSIVDKKDKRQMKPIVDRIAEDGTVVFTDGSSITSPDEIMHCTGYLYTVNDFFPTELLYPKVGVRPNSVSNEVAEDLSTATTEGTVVAPAYKHLFLIEDPTAVFIGLPFANLPFLCFELQSKWAARVFDGSVSLPSKEEMYTDFYDSVSKLDGPARKLHSLRGLQNDYFTELASRSGTVVDENIHEMFADAAYLRVNFPHDFRTAEFRQDTATGKWVRRIKPNDDSAETLEKTFS</sequence>
<dbReference type="GO" id="GO:0004499">
    <property type="term" value="F:N,N-dimethylaniline monooxygenase activity"/>
    <property type="evidence" value="ECO:0007669"/>
    <property type="project" value="InterPro"/>
</dbReference>
<keyword evidence="9" id="KW-1185">Reference proteome</keyword>
<accession>A0A8T1XF75</accession>
<comment type="cofactor">
    <cofactor evidence="1">
        <name>FAD</name>
        <dbReference type="ChEBI" id="CHEBI:57692"/>
    </cofactor>
</comment>
<keyword evidence="3" id="KW-0285">Flavoprotein</keyword>